<protein>
    <submittedName>
        <fullName evidence="1">Uncharacterized protein</fullName>
    </submittedName>
</protein>
<evidence type="ECO:0000313" key="1">
    <source>
        <dbReference type="EMBL" id="KKL94674.1"/>
    </source>
</evidence>
<name>A0A0F9G757_9ZZZZ</name>
<gene>
    <name evidence="1" type="ORF">LCGC14_1862320</name>
</gene>
<accession>A0A0F9G757</accession>
<comment type="caution">
    <text evidence="1">The sequence shown here is derived from an EMBL/GenBank/DDBJ whole genome shotgun (WGS) entry which is preliminary data.</text>
</comment>
<dbReference type="AlphaFoldDB" id="A0A0F9G757"/>
<sequence>MLRIKQHRFIWVAIIVLGVILLGMPTVYASDQYVVDEVEPDDSENGIPDVVGEVERDDCENYIPVYSTRRTETIFGGTFYAVNSPSCTKYGTIYRATGGGCSLQFAGVRNGLEASRPTPNLDFALPTGWECRGWNFSSRTIHVTAHVICTLIC</sequence>
<proteinExistence type="predicted"/>
<reference evidence="1" key="1">
    <citation type="journal article" date="2015" name="Nature">
        <title>Complex archaea that bridge the gap between prokaryotes and eukaryotes.</title>
        <authorList>
            <person name="Spang A."/>
            <person name="Saw J.H."/>
            <person name="Jorgensen S.L."/>
            <person name="Zaremba-Niedzwiedzka K."/>
            <person name="Martijn J."/>
            <person name="Lind A.E."/>
            <person name="van Eijk R."/>
            <person name="Schleper C."/>
            <person name="Guy L."/>
            <person name="Ettema T.J."/>
        </authorList>
    </citation>
    <scope>NUCLEOTIDE SEQUENCE</scope>
</reference>
<dbReference type="EMBL" id="LAZR01018865">
    <property type="protein sequence ID" value="KKL94674.1"/>
    <property type="molecule type" value="Genomic_DNA"/>
</dbReference>
<organism evidence="1">
    <name type="scientific">marine sediment metagenome</name>
    <dbReference type="NCBI Taxonomy" id="412755"/>
    <lineage>
        <taxon>unclassified sequences</taxon>
        <taxon>metagenomes</taxon>
        <taxon>ecological metagenomes</taxon>
    </lineage>
</organism>